<dbReference type="PANTHER" id="PTHR35910:SF6">
    <property type="entry name" value="2EXR DOMAIN-CONTAINING PROTEIN"/>
    <property type="match status" value="1"/>
</dbReference>
<feature type="domain" description="2EXR" evidence="1">
    <location>
        <begin position="70"/>
        <end position="155"/>
    </location>
</feature>
<dbReference type="InterPro" id="IPR045518">
    <property type="entry name" value="2EXR"/>
</dbReference>
<evidence type="ECO:0000313" key="2">
    <source>
        <dbReference type="EMBL" id="KAJ8067618.1"/>
    </source>
</evidence>
<proteinExistence type="predicted"/>
<reference evidence="2" key="1">
    <citation type="submission" date="2022-11" db="EMBL/GenBank/DDBJ databases">
        <title>Genome Resource of Sclerotinia nivalis Strain SnTB1, a Plant Pathogen Isolated from American Ginseng.</title>
        <authorList>
            <person name="Fan S."/>
        </authorList>
    </citation>
    <scope>NUCLEOTIDE SEQUENCE</scope>
    <source>
        <strain evidence="2">SnTB1</strain>
    </source>
</reference>
<sequence length="228" mass="26204">MINLLYTHPFDNKVPLFLTSALRIITMEFNGFLPRGLGSITIKNRGFVVSCQGTQGDLPITQQTQSAETFPYFNDFPVEIRLKIWRNSFTPRMIYLREDVQDPADEDRFVDRPCRKARSSLPPTAFVNRESREETLKHYCRLFQPLATPSQFFSPATVGIPKSLFPASHLVGQPSTSISNCNIIYWHPKIDNFFVTMEALCDPLMFKYLLDMSRGIEGSYNYIDDIGR</sequence>
<dbReference type="Proteomes" id="UP001152300">
    <property type="component" value="Unassembled WGS sequence"/>
</dbReference>
<keyword evidence="3" id="KW-1185">Reference proteome</keyword>
<protein>
    <recommendedName>
        <fullName evidence="1">2EXR domain-containing protein</fullName>
    </recommendedName>
</protein>
<dbReference type="AlphaFoldDB" id="A0A9X0AUX6"/>
<dbReference type="Pfam" id="PF20150">
    <property type="entry name" value="2EXR"/>
    <property type="match status" value="1"/>
</dbReference>
<gene>
    <name evidence="2" type="ORF">OCU04_003228</name>
</gene>
<evidence type="ECO:0000313" key="3">
    <source>
        <dbReference type="Proteomes" id="UP001152300"/>
    </source>
</evidence>
<organism evidence="2 3">
    <name type="scientific">Sclerotinia nivalis</name>
    <dbReference type="NCBI Taxonomy" id="352851"/>
    <lineage>
        <taxon>Eukaryota</taxon>
        <taxon>Fungi</taxon>
        <taxon>Dikarya</taxon>
        <taxon>Ascomycota</taxon>
        <taxon>Pezizomycotina</taxon>
        <taxon>Leotiomycetes</taxon>
        <taxon>Helotiales</taxon>
        <taxon>Sclerotiniaceae</taxon>
        <taxon>Sclerotinia</taxon>
    </lineage>
</organism>
<accession>A0A9X0AUX6</accession>
<comment type="caution">
    <text evidence="2">The sequence shown here is derived from an EMBL/GenBank/DDBJ whole genome shotgun (WGS) entry which is preliminary data.</text>
</comment>
<name>A0A9X0AUX6_9HELO</name>
<dbReference type="OrthoDB" id="3473305at2759"/>
<dbReference type="PANTHER" id="PTHR35910">
    <property type="entry name" value="2EXR DOMAIN-CONTAINING PROTEIN"/>
    <property type="match status" value="1"/>
</dbReference>
<dbReference type="EMBL" id="JAPEIS010000003">
    <property type="protein sequence ID" value="KAJ8067618.1"/>
    <property type="molecule type" value="Genomic_DNA"/>
</dbReference>
<evidence type="ECO:0000259" key="1">
    <source>
        <dbReference type="Pfam" id="PF20150"/>
    </source>
</evidence>